<gene>
    <name evidence="8" type="ORF">SMRZ_LOCUS19151</name>
</gene>
<dbReference type="Gene3D" id="3.90.132.10">
    <property type="entry name" value="Leishmanolysin , domain 2"/>
    <property type="match status" value="1"/>
</dbReference>
<dbReference type="EC" id="3.4.24.-" evidence="7"/>
<dbReference type="SUPFAM" id="SSF55486">
    <property type="entry name" value="Metalloproteases ('zincins'), catalytic domain"/>
    <property type="match status" value="1"/>
</dbReference>
<dbReference type="GO" id="GO:0006508">
    <property type="term" value="P:proteolysis"/>
    <property type="evidence" value="ECO:0007669"/>
    <property type="project" value="UniProtKB-KW"/>
</dbReference>
<dbReference type="Gene3D" id="2.10.55.10">
    <property type="entry name" value="Leishmanolysin domain 3"/>
    <property type="match status" value="1"/>
</dbReference>
<comment type="cofactor">
    <cofactor evidence="7">
        <name>Zn(2+)</name>
        <dbReference type="ChEBI" id="CHEBI:29105"/>
    </cofactor>
    <text evidence="7">Binds 1 zinc ion per subunit.</text>
</comment>
<dbReference type="GO" id="GO:0016020">
    <property type="term" value="C:membrane"/>
    <property type="evidence" value="ECO:0007669"/>
    <property type="project" value="InterPro"/>
</dbReference>
<dbReference type="Pfam" id="PF01457">
    <property type="entry name" value="Peptidase_M8"/>
    <property type="match status" value="1"/>
</dbReference>
<dbReference type="PANTHER" id="PTHR10942:SF44">
    <property type="entry name" value="LEISHMANOLYSIN-LIKE PEPTIDASE"/>
    <property type="match status" value="1"/>
</dbReference>
<evidence type="ECO:0000313" key="9">
    <source>
        <dbReference type="Proteomes" id="UP000277204"/>
    </source>
</evidence>
<dbReference type="InterPro" id="IPR001577">
    <property type="entry name" value="Peptidase_M8"/>
</dbReference>
<evidence type="ECO:0000256" key="4">
    <source>
        <dbReference type="ARBA" id="ARBA00022801"/>
    </source>
</evidence>
<dbReference type="GO" id="GO:0004222">
    <property type="term" value="F:metalloendopeptidase activity"/>
    <property type="evidence" value="ECO:0007669"/>
    <property type="project" value="UniProtKB-UniRule"/>
</dbReference>
<evidence type="ECO:0000256" key="6">
    <source>
        <dbReference type="ARBA" id="ARBA00023049"/>
    </source>
</evidence>
<dbReference type="Proteomes" id="UP000277204">
    <property type="component" value="Unassembled WGS sequence"/>
</dbReference>
<keyword evidence="9" id="KW-1185">Reference proteome</keyword>
<keyword evidence="3 7" id="KW-0479">Metal-binding</keyword>
<dbReference type="AlphaFoldDB" id="A0A3P8DGF4"/>
<sequence>MTLIFRPNLGIVNYCLTEDSIIKGDQNKLEEVTKHEICHALGFIPSIYAYLPDLSPQYRMPGGKEKQEDILDAINLRESNYKAITLVTESQDFYDVDYTAATEFNWGKGLGCDFVMKSCYEFIKNRKRRGQDIQPFCDKPDEVECFRSENARSYCVLYKHEFEMYPEFQYMDSSFNVSVDKRKYYGGYDKYDYCPVLDDKMSQLTRNHLEKSTAWKYLTE</sequence>
<dbReference type="PANTHER" id="PTHR10942">
    <property type="entry name" value="LEISHMANOLYSIN-LIKE PEPTIDASE"/>
    <property type="match status" value="1"/>
</dbReference>
<evidence type="ECO:0000313" key="8">
    <source>
        <dbReference type="EMBL" id="VDP30565.1"/>
    </source>
</evidence>
<dbReference type="EMBL" id="UZAI01017870">
    <property type="protein sequence ID" value="VDP30565.1"/>
    <property type="molecule type" value="Genomic_DNA"/>
</dbReference>
<keyword evidence="4 7" id="KW-0378">Hydrolase</keyword>
<protein>
    <recommendedName>
        <fullName evidence="7">Leishmanolysin-like peptidase</fullName>
        <ecNumber evidence="7">3.4.24.-</ecNumber>
    </recommendedName>
</protein>
<evidence type="ECO:0000256" key="2">
    <source>
        <dbReference type="ARBA" id="ARBA00022670"/>
    </source>
</evidence>
<proteinExistence type="inferred from homology"/>
<dbReference type="GO" id="GO:0007155">
    <property type="term" value="P:cell adhesion"/>
    <property type="evidence" value="ECO:0007669"/>
    <property type="project" value="InterPro"/>
</dbReference>
<keyword evidence="5 7" id="KW-0862">Zinc</keyword>
<evidence type="ECO:0000256" key="5">
    <source>
        <dbReference type="ARBA" id="ARBA00022833"/>
    </source>
</evidence>
<accession>A0A3P8DGF4</accession>
<organism evidence="8 9">
    <name type="scientific">Schistosoma margrebowiei</name>
    <dbReference type="NCBI Taxonomy" id="48269"/>
    <lineage>
        <taxon>Eukaryota</taxon>
        <taxon>Metazoa</taxon>
        <taxon>Spiralia</taxon>
        <taxon>Lophotrochozoa</taxon>
        <taxon>Platyhelminthes</taxon>
        <taxon>Trematoda</taxon>
        <taxon>Digenea</taxon>
        <taxon>Strigeidida</taxon>
        <taxon>Schistosomatoidea</taxon>
        <taxon>Schistosomatidae</taxon>
        <taxon>Schistosoma</taxon>
    </lineage>
</organism>
<dbReference type="GO" id="GO:0005737">
    <property type="term" value="C:cytoplasm"/>
    <property type="evidence" value="ECO:0007669"/>
    <property type="project" value="TreeGrafter"/>
</dbReference>
<keyword evidence="6 7" id="KW-0482">Metalloprotease</keyword>
<evidence type="ECO:0000256" key="1">
    <source>
        <dbReference type="ARBA" id="ARBA00005860"/>
    </source>
</evidence>
<evidence type="ECO:0000256" key="7">
    <source>
        <dbReference type="RuleBase" id="RU366077"/>
    </source>
</evidence>
<comment type="similarity">
    <text evidence="1 7">Belongs to the peptidase M8 family.</text>
</comment>
<reference evidence="8 9" key="1">
    <citation type="submission" date="2018-11" db="EMBL/GenBank/DDBJ databases">
        <authorList>
            <consortium name="Pathogen Informatics"/>
        </authorList>
    </citation>
    <scope>NUCLEOTIDE SEQUENCE [LARGE SCALE GENOMIC DNA]</scope>
    <source>
        <strain evidence="8 9">Zambia</strain>
    </source>
</reference>
<evidence type="ECO:0000256" key="3">
    <source>
        <dbReference type="ARBA" id="ARBA00022723"/>
    </source>
</evidence>
<dbReference type="GO" id="GO:0046872">
    <property type="term" value="F:metal ion binding"/>
    <property type="evidence" value="ECO:0007669"/>
    <property type="project" value="UniProtKB-KW"/>
</dbReference>
<keyword evidence="2 7" id="KW-0645">Protease</keyword>
<name>A0A3P8DGF4_9TREM</name>